<keyword evidence="1" id="KW-0812">Transmembrane</keyword>
<comment type="caution">
    <text evidence="2">The sequence shown here is derived from an EMBL/GenBank/DDBJ whole genome shotgun (WGS) entry which is preliminary data.</text>
</comment>
<keyword evidence="1" id="KW-0472">Membrane</keyword>
<name>A0A366X6E2_9RHOB</name>
<feature type="transmembrane region" description="Helical" evidence="1">
    <location>
        <begin position="39"/>
        <end position="60"/>
    </location>
</feature>
<dbReference type="OrthoDB" id="7872565at2"/>
<gene>
    <name evidence="2" type="ORF">DS909_03265</name>
</gene>
<reference evidence="2 3" key="1">
    <citation type="submission" date="2018-07" db="EMBL/GenBank/DDBJ databases">
        <title>Modular assembly of carbohydrate-degrading microbial communities in the ocean.</title>
        <authorList>
            <person name="Enke T.N."/>
            <person name="Datta M.S."/>
            <person name="Schwartzman J.A."/>
            <person name="Cermak N."/>
            <person name="Schmitz D.A."/>
            <person name="Barrere J."/>
            <person name="Cordero O.X."/>
        </authorList>
    </citation>
    <scope>NUCLEOTIDE SEQUENCE [LARGE SCALE GENOMIC DNA]</scope>
    <source>
        <strain evidence="2 3">C3M10</strain>
    </source>
</reference>
<evidence type="ECO:0000313" key="3">
    <source>
        <dbReference type="Proteomes" id="UP000252706"/>
    </source>
</evidence>
<feature type="transmembrane region" description="Helical" evidence="1">
    <location>
        <begin position="6"/>
        <end position="27"/>
    </location>
</feature>
<dbReference type="AlphaFoldDB" id="A0A366X6E2"/>
<dbReference type="RefSeq" id="WP_113822013.1">
    <property type="nucleotide sequence ID" value="NZ_QOCE01000011.1"/>
</dbReference>
<evidence type="ECO:0000256" key="1">
    <source>
        <dbReference type="SAM" id="Phobius"/>
    </source>
</evidence>
<protein>
    <submittedName>
        <fullName evidence="2">Uncharacterized protein</fullName>
    </submittedName>
</protein>
<proteinExistence type="predicted"/>
<evidence type="ECO:0000313" key="2">
    <source>
        <dbReference type="EMBL" id="RBW60683.1"/>
    </source>
</evidence>
<accession>A0A366X6E2</accession>
<sequence length="62" mass="7054">MFQDLYLTPLSGSIILFIVVVSGHLYRQNWKSEKPNTRLRAWAYGLPAAIGLMALAFLPLKY</sequence>
<keyword evidence="1" id="KW-1133">Transmembrane helix</keyword>
<organism evidence="2 3">
    <name type="scientific">Phaeobacter gallaeciensis</name>
    <dbReference type="NCBI Taxonomy" id="60890"/>
    <lineage>
        <taxon>Bacteria</taxon>
        <taxon>Pseudomonadati</taxon>
        <taxon>Pseudomonadota</taxon>
        <taxon>Alphaproteobacteria</taxon>
        <taxon>Rhodobacterales</taxon>
        <taxon>Roseobacteraceae</taxon>
        <taxon>Phaeobacter</taxon>
    </lineage>
</organism>
<dbReference type="Proteomes" id="UP000252706">
    <property type="component" value="Unassembled WGS sequence"/>
</dbReference>
<dbReference type="EMBL" id="QOCE01000011">
    <property type="protein sequence ID" value="RBW60683.1"/>
    <property type="molecule type" value="Genomic_DNA"/>
</dbReference>